<protein>
    <recommendedName>
        <fullName evidence="4">GAF domain-containing protein</fullName>
    </recommendedName>
</protein>
<dbReference type="PANTHER" id="PTHR43102:SF2">
    <property type="entry name" value="GAF DOMAIN-CONTAINING PROTEIN"/>
    <property type="match status" value="1"/>
</dbReference>
<reference evidence="2 3" key="1">
    <citation type="journal article" date="2023" name="Elife">
        <title>Identification of key yeast species and microbe-microbe interactions impacting larval growth of Drosophila in the wild.</title>
        <authorList>
            <person name="Mure A."/>
            <person name="Sugiura Y."/>
            <person name="Maeda R."/>
            <person name="Honda K."/>
            <person name="Sakurai N."/>
            <person name="Takahashi Y."/>
            <person name="Watada M."/>
            <person name="Katoh T."/>
            <person name="Gotoh A."/>
            <person name="Gotoh Y."/>
            <person name="Taniguchi I."/>
            <person name="Nakamura K."/>
            <person name="Hayashi T."/>
            <person name="Katayama T."/>
            <person name="Uemura T."/>
            <person name="Hattori Y."/>
        </authorList>
    </citation>
    <scope>NUCLEOTIDE SEQUENCE [LARGE SCALE GENOMIC DNA]</scope>
    <source>
        <strain evidence="2 3">PK-24</strain>
    </source>
</reference>
<comment type="caution">
    <text evidence="2">The sequence shown here is derived from an EMBL/GenBank/DDBJ whole genome shotgun (WGS) entry which is preliminary data.</text>
</comment>
<dbReference type="InterPro" id="IPR029016">
    <property type="entry name" value="GAF-like_dom_sf"/>
</dbReference>
<keyword evidence="3" id="KW-1185">Reference proteome</keyword>
<accession>A0AAV5R5T5</accession>
<proteinExistence type="predicted"/>
<dbReference type="EMBL" id="BTGB01000005">
    <property type="protein sequence ID" value="GMM46891.1"/>
    <property type="molecule type" value="Genomic_DNA"/>
</dbReference>
<feature type="compositionally biased region" description="Polar residues" evidence="1">
    <location>
        <begin position="15"/>
        <end position="25"/>
    </location>
</feature>
<sequence>MSVSVSRSEEYRKVASSNNNINSATRKYHRNSNKKVKNSNSNNNNNNNIVDIPLIEYNECNIVDAPFTKEMFYEAYSKGNENISIVECPNNLNKVVFFKAPESYNEINRLNYVEKYMNLPHWQKNNRFNMLLNKMKELFHCNGSSISLIDSRHQIIKFEKGYGFDTCSRQISIDSHCILSKDFLLILDTSKDWRFKDNPIVKDFPFIKFYLGVPLITKEGYNIGALSIFDSFSKNEIDESIIDIMIKMSKEIMEYLDSNVKIKNNVSNSYNNNNSKNDISNKMLLSTCLATCKDGKDSNSPNDNIKKIFEIYGRATSNNKNNFNEIIFENDGSGNSYKYNSKIKFTKDCSIYEDSIDLNIWNKISKLGNGNFTKACKLVCESIVKKLNFDCVYILNIKNNEMVLIKTSSINFKDREIKLKDYQDVPSIERNDEYEEDLIDSKSKVISIYNENGDDNNESYNFNNQREFHNRSIKSNNGIVYYKVTEDNNETMIKYKSGISLPFFKYDTRLVRKQRMKKILNDKIEYFIKDNGYLITCLNENRRDITEEEIGYVYGCVGILRKIYIQE</sequence>
<dbReference type="PANTHER" id="PTHR43102">
    <property type="entry name" value="SLR1143 PROTEIN"/>
    <property type="match status" value="1"/>
</dbReference>
<dbReference type="Proteomes" id="UP001378960">
    <property type="component" value="Unassembled WGS sequence"/>
</dbReference>
<evidence type="ECO:0008006" key="4">
    <source>
        <dbReference type="Google" id="ProtNLM"/>
    </source>
</evidence>
<dbReference type="SUPFAM" id="SSF55781">
    <property type="entry name" value="GAF domain-like"/>
    <property type="match status" value="1"/>
</dbReference>
<dbReference type="AlphaFoldDB" id="A0AAV5R5T5"/>
<organism evidence="2 3">
    <name type="scientific">Pichia kluyveri</name>
    <name type="common">Yeast</name>
    <dbReference type="NCBI Taxonomy" id="36015"/>
    <lineage>
        <taxon>Eukaryota</taxon>
        <taxon>Fungi</taxon>
        <taxon>Dikarya</taxon>
        <taxon>Ascomycota</taxon>
        <taxon>Saccharomycotina</taxon>
        <taxon>Pichiomycetes</taxon>
        <taxon>Pichiales</taxon>
        <taxon>Pichiaceae</taxon>
        <taxon>Pichia</taxon>
    </lineage>
</organism>
<feature type="compositionally biased region" description="Low complexity" evidence="1">
    <location>
        <begin position="38"/>
        <end position="48"/>
    </location>
</feature>
<evidence type="ECO:0000313" key="2">
    <source>
        <dbReference type="EMBL" id="GMM46891.1"/>
    </source>
</evidence>
<gene>
    <name evidence="2" type="ORF">DAPK24_034660</name>
</gene>
<evidence type="ECO:0000313" key="3">
    <source>
        <dbReference type="Proteomes" id="UP001378960"/>
    </source>
</evidence>
<name>A0AAV5R5T5_PICKL</name>
<evidence type="ECO:0000256" key="1">
    <source>
        <dbReference type="SAM" id="MobiDB-lite"/>
    </source>
</evidence>
<feature type="region of interest" description="Disordered" evidence="1">
    <location>
        <begin position="1"/>
        <end position="48"/>
    </location>
</feature>
<dbReference type="Gene3D" id="3.30.450.40">
    <property type="match status" value="1"/>
</dbReference>
<feature type="compositionally biased region" description="Basic residues" evidence="1">
    <location>
        <begin position="26"/>
        <end position="37"/>
    </location>
</feature>